<accession>A0AAQ3PLG8</accession>
<reference evidence="1 2" key="1">
    <citation type="submission" date="2024-02" db="EMBL/GenBank/DDBJ databases">
        <title>High-quality chromosome-scale genome assembly of Pensacola bahiagrass (Paspalum notatum Flugge var. saurae).</title>
        <authorList>
            <person name="Vega J.M."/>
            <person name="Podio M."/>
            <person name="Orjuela J."/>
            <person name="Siena L.A."/>
            <person name="Pessino S.C."/>
            <person name="Combes M.C."/>
            <person name="Mariac C."/>
            <person name="Albertini E."/>
            <person name="Pupilli F."/>
            <person name="Ortiz J.P.A."/>
            <person name="Leblanc O."/>
        </authorList>
    </citation>
    <scope>NUCLEOTIDE SEQUENCE [LARGE SCALE GENOMIC DNA]</scope>
    <source>
        <strain evidence="1">R1</strain>
        <tissue evidence="1">Leaf</tissue>
    </source>
</reference>
<keyword evidence="2" id="KW-1185">Reference proteome</keyword>
<organism evidence="1 2">
    <name type="scientific">Paspalum notatum var. saurae</name>
    <dbReference type="NCBI Taxonomy" id="547442"/>
    <lineage>
        <taxon>Eukaryota</taxon>
        <taxon>Viridiplantae</taxon>
        <taxon>Streptophyta</taxon>
        <taxon>Embryophyta</taxon>
        <taxon>Tracheophyta</taxon>
        <taxon>Spermatophyta</taxon>
        <taxon>Magnoliopsida</taxon>
        <taxon>Liliopsida</taxon>
        <taxon>Poales</taxon>
        <taxon>Poaceae</taxon>
        <taxon>PACMAD clade</taxon>
        <taxon>Panicoideae</taxon>
        <taxon>Andropogonodae</taxon>
        <taxon>Paspaleae</taxon>
        <taxon>Paspalinae</taxon>
        <taxon>Paspalum</taxon>
    </lineage>
</organism>
<protein>
    <submittedName>
        <fullName evidence="1">Uncharacterized protein</fullName>
    </submittedName>
</protein>
<feature type="non-terminal residue" evidence="1">
    <location>
        <position position="62"/>
    </location>
</feature>
<sequence length="62" mass="6865">SPYYNLIDHYELSVDQLVRFLVVEPTLPGSSPRLGTGDVPVDNEAPVVISLISRCRSNPVLR</sequence>
<gene>
    <name evidence="1" type="ORF">U9M48_003418</name>
</gene>
<dbReference type="AlphaFoldDB" id="A0AAQ3PLG8"/>
<name>A0AAQ3PLG8_PASNO</name>
<proteinExistence type="predicted"/>
<dbReference type="Proteomes" id="UP001341281">
    <property type="component" value="Chromosome 01"/>
</dbReference>
<feature type="non-terminal residue" evidence="1">
    <location>
        <position position="1"/>
    </location>
</feature>
<evidence type="ECO:0000313" key="1">
    <source>
        <dbReference type="EMBL" id="WVZ52346.1"/>
    </source>
</evidence>
<evidence type="ECO:0000313" key="2">
    <source>
        <dbReference type="Proteomes" id="UP001341281"/>
    </source>
</evidence>
<dbReference type="EMBL" id="CP144745">
    <property type="protein sequence ID" value="WVZ52346.1"/>
    <property type="molecule type" value="Genomic_DNA"/>
</dbReference>